<dbReference type="SUPFAM" id="SSF52151">
    <property type="entry name" value="FabD/lysophospholipase-like"/>
    <property type="match status" value="1"/>
</dbReference>
<dbReference type="SUPFAM" id="SSF47336">
    <property type="entry name" value="ACP-like"/>
    <property type="match status" value="1"/>
</dbReference>
<dbReference type="Gene3D" id="3.40.50.150">
    <property type="entry name" value="Vaccinia Virus protein VP39"/>
    <property type="match status" value="1"/>
</dbReference>
<feature type="region of interest" description="C-terminal hotdog fold" evidence="6">
    <location>
        <begin position="1029"/>
        <end position="1178"/>
    </location>
</feature>
<dbReference type="InterPro" id="IPR016036">
    <property type="entry name" value="Malonyl_transacylase_ACP-bd"/>
</dbReference>
<dbReference type="Gene3D" id="3.40.50.720">
    <property type="entry name" value="NAD(P)-binding Rossmann-like Domain"/>
    <property type="match status" value="2"/>
</dbReference>
<dbReference type="GO" id="GO:0044550">
    <property type="term" value="P:secondary metabolite biosynthetic process"/>
    <property type="evidence" value="ECO:0007669"/>
    <property type="project" value="TreeGrafter"/>
</dbReference>
<dbReference type="InterPro" id="IPR020841">
    <property type="entry name" value="PKS_Beta-ketoAc_synthase_dom"/>
</dbReference>
<dbReference type="InterPro" id="IPR032821">
    <property type="entry name" value="PKS_assoc"/>
</dbReference>
<evidence type="ECO:0000259" key="8">
    <source>
        <dbReference type="PROSITE" id="PS52004"/>
    </source>
</evidence>
<feature type="domain" description="PKS/mFAS DH" evidence="9">
    <location>
        <begin position="888"/>
        <end position="1178"/>
    </location>
</feature>
<dbReference type="InterPro" id="IPR013217">
    <property type="entry name" value="Methyltransf_12"/>
</dbReference>
<dbReference type="SUPFAM" id="SSF50129">
    <property type="entry name" value="GroES-like"/>
    <property type="match status" value="1"/>
</dbReference>
<dbReference type="InterPro" id="IPR016035">
    <property type="entry name" value="Acyl_Trfase/lysoPLipase"/>
</dbReference>
<dbReference type="InterPro" id="IPR036736">
    <property type="entry name" value="ACP-like_sf"/>
</dbReference>
<dbReference type="SMART" id="SM00829">
    <property type="entry name" value="PKS_ER"/>
    <property type="match status" value="1"/>
</dbReference>
<dbReference type="SMART" id="SM00827">
    <property type="entry name" value="PKS_AT"/>
    <property type="match status" value="1"/>
</dbReference>
<dbReference type="SMART" id="SM00823">
    <property type="entry name" value="PKS_PP"/>
    <property type="match status" value="1"/>
</dbReference>
<dbReference type="InterPro" id="IPR001227">
    <property type="entry name" value="Ac_transferase_dom_sf"/>
</dbReference>
<evidence type="ECO:0000256" key="1">
    <source>
        <dbReference type="ARBA" id="ARBA00022450"/>
    </source>
</evidence>
<dbReference type="Pfam" id="PF13602">
    <property type="entry name" value="ADH_zinc_N_2"/>
    <property type="match status" value="1"/>
</dbReference>
<dbReference type="SMART" id="SM00822">
    <property type="entry name" value="PKS_KR"/>
    <property type="match status" value="1"/>
</dbReference>
<dbReference type="InterPro" id="IPR049551">
    <property type="entry name" value="PKS_DH_C"/>
</dbReference>
<keyword evidence="1" id="KW-0596">Phosphopantetheine</keyword>
<dbReference type="GO" id="GO:0031177">
    <property type="term" value="F:phosphopantetheine binding"/>
    <property type="evidence" value="ECO:0007669"/>
    <property type="project" value="InterPro"/>
</dbReference>
<dbReference type="InterPro" id="IPR018201">
    <property type="entry name" value="Ketoacyl_synth_AS"/>
</dbReference>
<dbReference type="SUPFAM" id="SSF51735">
    <property type="entry name" value="NAD(P)-binding Rossmann-fold domains"/>
    <property type="match status" value="2"/>
</dbReference>
<dbReference type="InterPro" id="IPR029063">
    <property type="entry name" value="SAM-dependent_MTases_sf"/>
</dbReference>
<evidence type="ECO:0000256" key="3">
    <source>
        <dbReference type="ARBA" id="ARBA00022679"/>
    </source>
</evidence>
<sequence length="2437" mass="267125">MVPTEQQLCNPPVIVGIGLRLPGGCHDGKSYWDLLVGKEDARRPIPPERFNIDGFHSGIKEAGSLSMKHGYFLEEPVDRFDAAFFNMSQAEIPRVDPQQRLLLEVIYEALENAGETQWNGKDIAVYTASFGQDWLRMQAKDTQDGSVYDVTGADDFVLANRVSYEFDLRGPSMTVKTGCSSGLVALHLACEALDRGDCSAALVGASNLLLSPEYFMSLDNLGALSANGSSNTFDARADGYARADAVNAVYVKRLNDALRDGNPVRAIIRSTAINADGKTKGLTNPNPEAQAALIRRAYEKAGIVNPGDTPVVECHGTGTMTGDPLEVSAVAKVFGNKGTYLGSVKPNIGHGEGAAGLSSLIKGVLALERQTIPPNIKFRTQNPKIRFSKSNLIVPVTATPWPRSRDRRISINSFGLGGANAHVILEANPATSTSNGVATTNGHKCPIHRLLAFSAHTEASLNKLTSRYEDLVKSGSVELSDLAYTLGARRLHRNFRSFCVTDGTTYTPVPPYTSADFKGLLFIFTGQGAQWAGMGRDLIQNFPSFKKDVQQMDCWLSQAKQAPSWSIEDVLIHSLSVNTAEYSQPICTAVQIALVNLLRCWNMRPAGVVGHSSGEIAAAYAVGAIGMKDAILVAFYRGVTSKLQTRPGAMAAVGLGRHEVTEFLNNKVTIACENSFSSVTISGDQDAVEEAIVRVRKNRPNVLVSKLHVDKAYHSDHMNTVGAEYEGLIAAIETGPRVLECPMFSSVTGKAIHDAAFLGPSYWRSNMEKPVLFLSAVQMALNSDHRFSAALEVGPHSALAGPFRQISREINHPIVYTNCLRRDFHGTTTLLTALGQLYTLGLVPDFAAMNSDGHTLSSLAAYPWTHDTPYWHESRISREFRTRRHPERQLLGSRALGSNDLEPSWRKFLNLKDVPWLRDHTVAGEIVFPAAGYITMAGEAINQHTDTTSFTLRSVSIESALVLHNGKSTEIVTRLQPLRLTTNSDSAWHEFAILSHDGRKWTRHCSGEVCGGNASTASLLQTTVRSGIIADRKISTSKWYQATRNAGLEYGPEFQGLQNPVYDVAQSIVSASVAQKSYSRESYSALHPTSLDQLLQCGILASVKGHLRLLKNLVLPTYVDEMFVGSAKDFQPLQFRTAVTAAHVDFVAVDGRVAARDGSLVLAAKGIQFRILNNGFAPAAHNPMRELRQLEWRPDIDLIDPNSLIHLTTDLTACLELVERLNILCVIETTRKLSDKESPSVHHLQQFREWNRKFVANIQRNGSKVVPQTDCLFKMSPEDRQRLITKLTIEAAKTPAAPIALAVTRIFDAVGDIFQGIAEPLAILLKDHLLVEVYNFFNMLDHRKFFQLLGHSDRSMRILEVGAGTGGFTSTILSALTESGRESSFSNYTYTDISSGFFKAAKERFREYAGMEQAVLDISQDPAATGLRLHSYDLVIAANVLHATPDLLKTLKNCRALLRPGGRLFMLELCSEAKWVNYIMGTLSGWWLGQADGRLDEPYLNAEQWNTLLRKAGFTGVNAAVADQVAPFQLNNIIISQAIEQDIPRRKDLTLLVNDAETLSERARELKIRFESAGYQVCISSLEHPHVSPMDIVSLLDVDSQKPFFQDLSEENFSCLIRLIKRFHEAGNRILWITGSAQVSAQNPYYGMILGFARTIRLELGSLFATIEIDTINNKSFSWDPVVQVFEKIQREWTKGLDHEYALLDGRVYVPRFVTNDINEMLCSSLHSSQHITQHLEITKPGLVSTLRWASKSLDAHLRDSELDIDVRCASVNYRDSFIAAGSDNGDFKVGDRVLCWFPGSLATHVRVDAQWCVKLPGDLSWEEAVSLPTNFATMIRGLMEIANLARGETILIHSAAHPMGLAAFQIAQMIGAEIFVTAASSEEVDFLTTQQGIQESRIFSSLDGSFVAAIMHATRYRGVDVVVNSLAGELLHDSLNCVAPGGNMIELGAKDITGYGKLDLSLFSNNRGLHAIDVASLFSQKASLCRRLLQTTMQLYTSGSIKPITPTASFSPKDVRQAFQLIQSNKAMGTIIVDFSENAPPMPHNFSSDQVRLRKDRAYLLVGGLGGLGRSTAVWLAERGAGCIIFLSRSARSSTANDSIIQDVEASGCEVQLFAGSVTDAAIVENVVANAAKPIAGVVHLGLVLRDEAILDMSFDNWAEATEGKVQGTWNIHNAIMHQPVEFFVLLSSVYGVQGNPKQANYASASTFLDAFVQYRQYLRLPASVIDLGVVEDIGYVSEHPTLLQNLRRAGAQLVSENDFLESLHLSIRSSCLRPTPPPTITSPYVNPAQFVVGLGQHPPDARGTGLKALESGGPSESTLKSIKEENPDDLQQFMVKAKHDSASLDDEAAVAEFIAVKVAGCMKTLLIFTETSDFNLNKGLSDAGVDSLIAIELQNWVAQTFETNLPILELTACASLLELGRLIRSRMLKRLLRTT</sequence>
<dbReference type="Pfam" id="PF02801">
    <property type="entry name" value="Ketoacyl-synt_C"/>
    <property type="match status" value="1"/>
</dbReference>
<dbReference type="Pfam" id="PF00109">
    <property type="entry name" value="ketoacyl-synt"/>
    <property type="match status" value="1"/>
</dbReference>
<keyword evidence="11" id="KW-1185">Reference proteome</keyword>
<reference evidence="10" key="1">
    <citation type="submission" date="2020-02" db="EMBL/GenBank/DDBJ databases">
        <authorList>
            <person name="Palmer J.M."/>
        </authorList>
    </citation>
    <scope>NUCLEOTIDE SEQUENCE</scope>
    <source>
        <strain evidence="10">EPUS1.4</strain>
        <tissue evidence="10">Thallus</tissue>
    </source>
</reference>
<dbReference type="Gene3D" id="3.90.180.10">
    <property type="entry name" value="Medium-chain alcohol dehydrogenases, catalytic domain"/>
    <property type="match status" value="1"/>
</dbReference>
<keyword evidence="3" id="KW-0808">Transferase</keyword>
<dbReference type="InterPro" id="IPR014030">
    <property type="entry name" value="Ketoacyl_synth_N"/>
</dbReference>
<dbReference type="Pfam" id="PF00550">
    <property type="entry name" value="PP-binding"/>
    <property type="match status" value="1"/>
</dbReference>
<dbReference type="InterPro" id="IPR042104">
    <property type="entry name" value="PKS_dehydratase_sf"/>
</dbReference>
<dbReference type="InterPro" id="IPR014043">
    <property type="entry name" value="Acyl_transferase_dom"/>
</dbReference>
<proteinExistence type="predicted"/>
<dbReference type="InterPro" id="IPR050091">
    <property type="entry name" value="PKS_NRPS_Biosynth_Enz"/>
</dbReference>
<dbReference type="CDD" id="cd02440">
    <property type="entry name" value="AdoMet_MTases"/>
    <property type="match status" value="1"/>
</dbReference>
<feature type="active site" description="Proton acceptor; for dehydratase activity" evidence="6">
    <location>
        <position position="920"/>
    </location>
</feature>
<evidence type="ECO:0000313" key="10">
    <source>
        <dbReference type="EMBL" id="KAF7503264.1"/>
    </source>
</evidence>
<dbReference type="Pfam" id="PF14765">
    <property type="entry name" value="PS-DH"/>
    <property type="match status" value="1"/>
</dbReference>
<dbReference type="InterPro" id="IPR011032">
    <property type="entry name" value="GroES-like_sf"/>
</dbReference>
<dbReference type="Proteomes" id="UP000606974">
    <property type="component" value="Unassembled WGS sequence"/>
</dbReference>
<keyword evidence="2" id="KW-0597">Phosphoprotein</keyword>
<dbReference type="PROSITE" id="PS52004">
    <property type="entry name" value="KS3_2"/>
    <property type="match status" value="1"/>
</dbReference>
<dbReference type="GO" id="GO:0004315">
    <property type="term" value="F:3-oxoacyl-[acyl-carrier-protein] synthase activity"/>
    <property type="evidence" value="ECO:0007669"/>
    <property type="project" value="InterPro"/>
</dbReference>
<keyword evidence="5" id="KW-0511">Multifunctional enzyme</keyword>
<evidence type="ECO:0000256" key="4">
    <source>
        <dbReference type="ARBA" id="ARBA00022857"/>
    </source>
</evidence>
<dbReference type="OrthoDB" id="329835at2759"/>
<dbReference type="Gene3D" id="3.10.129.110">
    <property type="entry name" value="Polyketide synthase dehydratase"/>
    <property type="match status" value="1"/>
</dbReference>
<evidence type="ECO:0000259" key="9">
    <source>
        <dbReference type="PROSITE" id="PS52019"/>
    </source>
</evidence>
<dbReference type="InterPro" id="IPR049552">
    <property type="entry name" value="PKS_DH_N"/>
</dbReference>
<evidence type="ECO:0000256" key="2">
    <source>
        <dbReference type="ARBA" id="ARBA00022553"/>
    </source>
</evidence>
<dbReference type="SMART" id="SM00826">
    <property type="entry name" value="PKS_DH"/>
    <property type="match status" value="1"/>
</dbReference>
<dbReference type="Pfam" id="PF00698">
    <property type="entry name" value="Acyl_transf_1"/>
    <property type="match status" value="1"/>
</dbReference>
<dbReference type="PROSITE" id="PS52019">
    <property type="entry name" value="PKS_MFAS_DH"/>
    <property type="match status" value="1"/>
</dbReference>
<dbReference type="SMART" id="SM00825">
    <property type="entry name" value="PKS_KS"/>
    <property type="match status" value="1"/>
</dbReference>
<dbReference type="InterPro" id="IPR057326">
    <property type="entry name" value="KR_dom"/>
</dbReference>
<dbReference type="InterPro" id="IPR020807">
    <property type="entry name" value="PKS_DH"/>
</dbReference>
<dbReference type="PROSITE" id="PS50075">
    <property type="entry name" value="CARRIER"/>
    <property type="match status" value="1"/>
</dbReference>
<gene>
    <name evidence="10" type="ORF">GJ744_004055</name>
</gene>
<feature type="domain" description="Ketosynthase family 3 (KS3)" evidence="8">
    <location>
        <begin position="9"/>
        <end position="427"/>
    </location>
</feature>
<name>A0A8H7A8C2_9EURO</name>
<dbReference type="Gene3D" id="1.10.1200.10">
    <property type="entry name" value="ACP-like"/>
    <property type="match status" value="1"/>
</dbReference>
<dbReference type="Pfam" id="PF21089">
    <property type="entry name" value="PKS_DH_N"/>
    <property type="match status" value="1"/>
</dbReference>
<dbReference type="PANTHER" id="PTHR43775">
    <property type="entry name" value="FATTY ACID SYNTHASE"/>
    <property type="match status" value="1"/>
</dbReference>
<accession>A0A8H7A8C2</accession>
<keyword evidence="4" id="KW-0521">NADP</keyword>
<protein>
    <recommendedName>
        <fullName evidence="12">Carrier domain-containing protein</fullName>
    </recommendedName>
</protein>
<dbReference type="GO" id="GO:0006633">
    <property type="term" value="P:fatty acid biosynthetic process"/>
    <property type="evidence" value="ECO:0007669"/>
    <property type="project" value="InterPro"/>
</dbReference>
<dbReference type="GO" id="GO:0004312">
    <property type="term" value="F:fatty acid synthase activity"/>
    <property type="evidence" value="ECO:0007669"/>
    <property type="project" value="TreeGrafter"/>
</dbReference>
<dbReference type="InterPro" id="IPR049900">
    <property type="entry name" value="PKS_mFAS_DH"/>
</dbReference>
<evidence type="ECO:0000256" key="6">
    <source>
        <dbReference type="PROSITE-ProRule" id="PRU01363"/>
    </source>
</evidence>
<comment type="caution">
    <text evidence="10">The sequence shown here is derived from an EMBL/GenBank/DDBJ whole genome shotgun (WGS) entry which is preliminary data.</text>
</comment>
<dbReference type="PANTHER" id="PTHR43775:SF37">
    <property type="entry name" value="SI:DKEY-61P9.11"/>
    <property type="match status" value="1"/>
</dbReference>
<dbReference type="InterPro" id="IPR016039">
    <property type="entry name" value="Thiolase-like"/>
</dbReference>
<dbReference type="CDD" id="cd05195">
    <property type="entry name" value="enoyl_red"/>
    <property type="match status" value="1"/>
</dbReference>
<dbReference type="SUPFAM" id="SSF53335">
    <property type="entry name" value="S-adenosyl-L-methionine-dependent methyltransferases"/>
    <property type="match status" value="1"/>
</dbReference>
<evidence type="ECO:0000259" key="7">
    <source>
        <dbReference type="PROSITE" id="PS50075"/>
    </source>
</evidence>
<dbReference type="Pfam" id="PF08242">
    <property type="entry name" value="Methyltransf_12"/>
    <property type="match status" value="1"/>
</dbReference>
<dbReference type="Gene3D" id="3.40.366.10">
    <property type="entry name" value="Malonyl-Coenzyme A Acyl Carrier Protein, domain 2"/>
    <property type="match status" value="1"/>
</dbReference>
<dbReference type="CDD" id="cd00833">
    <property type="entry name" value="PKS"/>
    <property type="match status" value="1"/>
</dbReference>
<dbReference type="SUPFAM" id="SSF53901">
    <property type="entry name" value="Thiolase-like"/>
    <property type="match status" value="1"/>
</dbReference>
<feature type="domain" description="Carrier" evidence="7">
    <location>
        <begin position="2347"/>
        <end position="2429"/>
    </location>
</feature>
<dbReference type="Pfam" id="PF08659">
    <property type="entry name" value="KR"/>
    <property type="match status" value="1"/>
</dbReference>
<dbReference type="GO" id="GO:0016491">
    <property type="term" value="F:oxidoreductase activity"/>
    <property type="evidence" value="ECO:0007669"/>
    <property type="project" value="InterPro"/>
</dbReference>
<feature type="region of interest" description="N-terminal hotdog fold" evidence="6">
    <location>
        <begin position="888"/>
        <end position="1016"/>
    </location>
</feature>
<evidence type="ECO:0000313" key="11">
    <source>
        <dbReference type="Proteomes" id="UP000606974"/>
    </source>
</evidence>
<dbReference type="InterPro" id="IPR009081">
    <property type="entry name" value="PP-bd_ACP"/>
</dbReference>
<dbReference type="Gene3D" id="3.40.47.10">
    <property type="match status" value="1"/>
</dbReference>
<evidence type="ECO:0008006" key="12">
    <source>
        <dbReference type="Google" id="ProtNLM"/>
    </source>
</evidence>
<organism evidence="10 11">
    <name type="scientific">Endocarpon pusillum</name>
    <dbReference type="NCBI Taxonomy" id="364733"/>
    <lineage>
        <taxon>Eukaryota</taxon>
        <taxon>Fungi</taxon>
        <taxon>Dikarya</taxon>
        <taxon>Ascomycota</taxon>
        <taxon>Pezizomycotina</taxon>
        <taxon>Eurotiomycetes</taxon>
        <taxon>Chaetothyriomycetidae</taxon>
        <taxon>Verrucariales</taxon>
        <taxon>Verrucariaceae</taxon>
        <taxon>Endocarpon</taxon>
    </lineage>
</organism>
<dbReference type="InterPro" id="IPR036291">
    <property type="entry name" value="NAD(P)-bd_dom_sf"/>
</dbReference>
<dbReference type="SUPFAM" id="SSF55048">
    <property type="entry name" value="Probable ACP-binding domain of malonyl-CoA ACP transacylase"/>
    <property type="match status" value="1"/>
</dbReference>
<feature type="active site" description="Proton donor; for dehydratase activity" evidence="6">
    <location>
        <position position="1092"/>
    </location>
</feature>
<dbReference type="InterPro" id="IPR014031">
    <property type="entry name" value="Ketoacyl_synth_C"/>
</dbReference>
<dbReference type="InterPro" id="IPR020806">
    <property type="entry name" value="PKS_PP-bd"/>
</dbReference>
<evidence type="ECO:0000256" key="5">
    <source>
        <dbReference type="ARBA" id="ARBA00023268"/>
    </source>
</evidence>
<dbReference type="InterPro" id="IPR020843">
    <property type="entry name" value="ER"/>
</dbReference>
<dbReference type="InterPro" id="IPR013968">
    <property type="entry name" value="PKS_KR"/>
</dbReference>
<dbReference type="EMBL" id="JAACFV010000188">
    <property type="protein sequence ID" value="KAF7503264.1"/>
    <property type="molecule type" value="Genomic_DNA"/>
</dbReference>
<dbReference type="PROSITE" id="PS00606">
    <property type="entry name" value="KS3_1"/>
    <property type="match status" value="1"/>
</dbReference>
<dbReference type="Pfam" id="PF16197">
    <property type="entry name" value="KAsynt_C_assoc"/>
    <property type="match status" value="1"/>
</dbReference>